<keyword evidence="4" id="KW-1185">Reference proteome</keyword>
<sequence>MWSPLNDSEYTETSNKYTKKGFFHTLKKYKKFIYIFLGIFVIYILFIVYYEINEKNADKDIDCNVLNEECKNYTYPEFDPERLLIVDANIENNNFLLRSSVPIFNGIFSEELLLKEIKRVVEESNLVYKNNYSLYIISLLKNNQKEGCCYASEKCYVKEANVDNQLILGYRDKDPYDLKKEELMTKLKNLTWNTDDILNKIDSLYEKFLNMKNTIFVIHCRRGRDRTGEYVGAYRMIKKKQSFDSVMNANSEIGILRESFVKMQKWICLYLENVLNYPNMGCYDYRSGRE</sequence>
<evidence type="ECO:0000313" key="4">
    <source>
        <dbReference type="Proteomes" id="UP000220797"/>
    </source>
</evidence>
<keyword evidence="1" id="KW-0812">Transmembrane</keyword>
<dbReference type="InterPro" id="IPR029021">
    <property type="entry name" value="Prot-tyrosine_phosphatase-like"/>
</dbReference>
<reference evidence="3" key="1">
    <citation type="submission" date="2015-04" db="EMBL/GenBank/DDBJ databases">
        <authorList>
            <consortium name="Pathogen Informatics"/>
        </authorList>
    </citation>
    <scope>NUCLEOTIDE SEQUENCE [LARGE SCALE GENOMIC DNA]</scope>
    <source>
        <strain evidence="3">8A</strain>
    </source>
</reference>
<dbReference type="PANTHER" id="PTHR38745:SF2">
    <property type="entry name" value="TYROSINE SPECIFIC PROTEIN PHOSPHATASES DOMAIN-CONTAINING PROTEIN"/>
    <property type="match status" value="1"/>
</dbReference>
<feature type="transmembrane region" description="Helical" evidence="1">
    <location>
        <begin position="32"/>
        <end position="50"/>
    </location>
</feature>
<organism evidence="3 4">
    <name type="scientific">Plasmodium gallinaceum</name>
    <dbReference type="NCBI Taxonomy" id="5849"/>
    <lineage>
        <taxon>Eukaryota</taxon>
        <taxon>Sar</taxon>
        <taxon>Alveolata</taxon>
        <taxon>Apicomplexa</taxon>
        <taxon>Aconoidasida</taxon>
        <taxon>Haemosporida</taxon>
        <taxon>Plasmodiidae</taxon>
        <taxon>Plasmodium</taxon>
        <taxon>Plasmodium (Haemamoeba)</taxon>
    </lineage>
</organism>
<comment type="caution">
    <text evidence="3">The sequence shown here is derived from an EMBL/GenBank/DDBJ whole genome shotgun (WGS) entry which is preliminary data.</text>
</comment>
<feature type="domain" description="Tyrosine specific protein phosphatases" evidence="2">
    <location>
        <begin position="195"/>
        <end position="258"/>
    </location>
</feature>
<dbReference type="PROSITE" id="PS00383">
    <property type="entry name" value="TYR_PHOSPHATASE_1"/>
    <property type="match status" value="1"/>
</dbReference>
<accession>A0A1J1GUY0</accession>
<dbReference type="RefSeq" id="XP_028529124.1">
    <property type="nucleotide sequence ID" value="XM_028672586.1"/>
</dbReference>
<name>A0A1J1GUY0_PLAGA</name>
<proteinExistence type="predicted"/>
<evidence type="ECO:0000313" key="3">
    <source>
        <dbReference type="EMBL" id="CRG96319.1"/>
    </source>
</evidence>
<dbReference type="Proteomes" id="UP000220797">
    <property type="component" value="Unassembled WGS sequence"/>
</dbReference>
<dbReference type="OMA" id="WLCLYLE"/>
<keyword evidence="1" id="KW-1133">Transmembrane helix</keyword>
<dbReference type="VEuPathDB" id="PlasmoDB:PGAL8A_00353700"/>
<gene>
    <name evidence="3" type="ORF">PGAL8A_00353700</name>
</gene>
<dbReference type="Gene3D" id="3.90.190.10">
    <property type="entry name" value="Protein tyrosine phosphatase superfamily"/>
    <property type="match status" value="1"/>
</dbReference>
<protein>
    <submittedName>
        <fullName evidence="3">Protein phosphatase, putative</fullName>
    </submittedName>
</protein>
<dbReference type="InterPro" id="IPR000387">
    <property type="entry name" value="Tyr_Pase_dom"/>
</dbReference>
<dbReference type="EMBL" id="CVMV01000059">
    <property type="protein sequence ID" value="CRG96319.1"/>
    <property type="molecule type" value="Genomic_DNA"/>
</dbReference>
<dbReference type="PROSITE" id="PS50056">
    <property type="entry name" value="TYR_PHOSPHATASE_2"/>
    <property type="match status" value="1"/>
</dbReference>
<dbReference type="AlphaFoldDB" id="A0A1J1GUY0"/>
<dbReference type="GeneID" id="39732067"/>
<keyword evidence="1" id="KW-0472">Membrane</keyword>
<dbReference type="PANTHER" id="PTHR38745">
    <property type="entry name" value="PHOSPHATASE, PUTATIVE-RELATED"/>
    <property type="match status" value="1"/>
</dbReference>
<dbReference type="OrthoDB" id="6375174at2759"/>
<evidence type="ECO:0000256" key="1">
    <source>
        <dbReference type="SAM" id="Phobius"/>
    </source>
</evidence>
<dbReference type="SUPFAM" id="SSF52799">
    <property type="entry name" value="(Phosphotyrosine protein) phosphatases II"/>
    <property type="match status" value="1"/>
</dbReference>
<evidence type="ECO:0000259" key="2">
    <source>
        <dbReference type="PROSITE" id="PS50056"/>
    </source>
</evidence>
<dbReference type="InterPro" id="IPR016130">
    <property type="entry name" value="Tyr_Pase_AS"/>
</dbReference>